<feature type="compositionally biased region" description="Basic and acidic residues" evidence="2">
    <location>
        <begin position="1"/>
        <end position="14"/>
    </location>
</feature>
<feature type="compositionally biased region" description="Low complexity" evidence="2">
    <location>
        <begin position="1606"/>
        <end position="1615"/>
    </location>
</feature>
<dbReference type="EMBL" id="HBUE01351390">
    <property type="protein sequence ID" value="CAG6603495.1"/>
    <property type="molecule type" value="Transcribed_RNA"/>
</dbReference>
<feature type="compositionally biased region" description="Basic and acidic residues" evidence="2">
    <location>
        <begin position="1259"/>
        <end position="1272"/>
    </location>
</feature>
<proteinExistence type="predicted"/>
<evidence type="ECO:0000256" key="2">
    <source>
        <dbReference type="SAM" id="MobiDB-lite"/>
    </source>
</evidence>
<feature type="compositionally biased region" description="Acidic residues" evidence="2">
    <location>
        <begin position="1398"/>
        <end position="1411"/>
    </location>
</feature>
<feature type="compositionally biased region" description="Basic and acidic residues" evidence="2">
    <location>
        <begin position="1438"/>
        <end position="1457"/>
    </location>
</feature>
<feature type="compositionally biased region" description="Polar residues" evidence="2">
    <location>
        <begin position="320"/>
        <end position="329"/>
    </location>
</feature>
<feature type="region of interest" description="Disordered" evidence="2">
    <location>
        <begin position="1521"/>
        <end position="1567"/>
    </location>
</feature>
<feature type="compositionally biased region" description="Basic and acidic residues" evidence="2">
    <location>
        <begin position="971"/>
        <end position="980"/>
    </location>
</feature>
<feature type="compositionally biased region" description="Low complexity" evidence="2">
    <location>
        <begin position="390"/>
        <end position="399"/>
    </location>
</feature>
<protein>
    <submittedName>
        <fullName evidence="3">Centrosome-associated protein 350</fullName>
    </submittedName>
</protein>
<keyword evidence="1" id="KW-0175">Coiled coil</keyword>
<feature type="coiled-coil region" evidence="1">
    <location>
        <begin position="1199"/>
        <end position="1226"/>
    </location>
</feature>
<sequence>MTDSESHSLSEKGSRNSATFSIHSLEDVPVRKSAVQIIRERSTDMFHHHPPGSPRKQRATMQITKLVLKDPPTSPPRRKITPVVIKSIQTYTSSALTNCGQENRKMSGGESRPEEDFKIIPLLNAGQLMEQFEAQKNERNAASSDFQSYLVESFNKENKERAAIKISKISMPSNESAANLISAPHANQGKSDSSSSATKTVTSSATSSSHAATAPSGTGKSSSTTTTTTSSASSALPPPPPPVTEKMPPKPPSIRRTSRPRTQPEPAVPEARKEKSYDPQRAREFIKEQQAKRKQEKRTSGPPACDKELIRKRLDDLRKNSQVLVNKNVQKARKRSLSATPAVASGSSQKSGTPLRALDSGGRRIPAQKPLRKSVSTSSLKAVGLPPATSSVKSSSAASSRRRSSLLKADLSEKMGIMRKPEEVPLGDVLVSPLRMVTPPSPPRFEQRVDELGKRLMETQEEGDRSRSFLELEKELKLEVPEVTLVPDSIIRRTAQVSNEHVESKKERKEPQPQQPSKPIPSWLKHTLIQPDPYPFIVAVRKKLEAACNRPDELPITGKSRTSKSSKRCDGYLKTLKSVPYIRKPSKAGGRNETPPNISSISHQSSVPNTTSDISSIRSDFVLSLPPLSSTKIDTNATSNSVQQPQVVSPLSVERISNLKITAADSSLEKVNFTRGDDMPNADLIPDRVSFSARHVVDLDQTGISVNTSEKQRNFLHNSSQAENTTHEYQRMLEAFNRSLSQVIEVNQQLYSTLSVKIRDEMTQTTPAPAASAVSTTANGSSSNYTDDFERSGAAAVQKSDSTSSADSTPQKSSFTTTTAPTTSSSSSGDSPDSKTNSSESEQLLLDSRSFASLSDSHNTNPPMPEEYLPSFEESLRRQEVVAAVEDKNDEPVSATTEKGIYSSSSIATQISDEVREEVRAVNSVESISMKFSAGSDVANEEVSPKVEMLKKPVTSSSSGSEMEAVNARVADSEREEDHRMNDTTMGSDILAMFNRTDLEISVMSTTVSEANLSYSSIGLYDQLIQSEKSKTDQLASRARLKEKALLDRTKGQLAWLELQKQRYRERGMLEQISTTKKKQRAILVRLERERAELNRFKKAATEVPLRSVGSRSPHRSIEKLNSFSSASNSISLRKSAAGSGRSEMGSPQLQRKLTTTTTMTTMLAAVRGVELEPSGSLENILQRREQELQKRREHVQALLEWHRKLDQEEQQIREIEQNLLRYNRDKVEEGSKGNDTSVAALGRIRSIEASLQTLQQIPDDRNEQQQQRRDSADEEVQASGGKLNRLWYRLTGVKEARYDTARSYTLTKASLERLYEEAKAKVLEGFTTTTLLDLSLSGINSTQGSLGNVSVIERKEEGEVEIVSSDASSLKTTSEVLVAEKELESSQQETSSGNGEVAEEEVEEEELPDVEEIISRVSDITDNMKDLLSSTTKLDDMLQSHQDKPASESVEFHTTIDEGDEERDSTGQNNYSTSFDASTIEELPRQVLEVAVPTNDSQLMIEDTSLPAGILDDSIAESIPEVSDKITPVSEASLEEASSMASSATTPTTAEETETEYNEVASPAPPVVASELEKRLVQLNDKLGELSDSFERVPLMRSPDRQIASDSSEPASSSTVEEDLLGNTLNQKPESPPEAPKIEIKIRTKTVNDTFPNLAAPPPASPPSSPTSTPPVFSPTATSTNRMPDIINEAEVLRRQQLQIEQEIKQLEQQVVFLREIPNKPPPPYIPPANGSPLALIFPTEQRIDELIEDRTRHLFHSSDATPPLTSDHVTNIYEKLVLDMCTELFTDLRAPTPDVSFRTVRHDKRPLAFFNPPNALNCLQHHMKRKVKKILNEETLAQQQQQNLHHCPMPYLGMVVPGIGGAKRKRDQVDEILAQEMCDEEPRWTNFDREEIEVKERIVEELAKMLVADALQDMEDAWREREQSTTASMEEA</sequence>
<feature type="compositionally biased region" description="Polar residues" evidence="2">
    <location>
        <begin position="594"/>
        <end position="610"/>
    </location>
</feature>
<feature type="compositionally biased region" description="Low complexity" evidence="2">
    <location>
        <begin position="813"/>
        <end position="839"/>
    </location>
</feature>
<feature type="region of interest" description="Disordered" evidence="2">
    <location>
        <begin position="764"/>
        <end position="843"/>
    </location>
</feature>
<name>A0A8D8L688_CULPI</name>
<dbReference type="GO" id="GO:0034453">
    <property type="term" value="P:microtubule anchoring"/>
    <property type="evidence" value="ECO:0007669"/>
    <property type="project" value="InterPro"/>
</dbReference>
<evidence type="ECO:0000256" key="1">
    <source>
        <dbReference type="SAM" id="Coils"/>
    </source>
</evidence>
<dbReference type="InterPro" id="IPR028750">
    <property type="entry name" value="CEP350/CC187"/>
</dbReference>
<feature type="region of interest" description="Disordered" evidence="2">
    <location>
        <begin position="1650"/>
        <end position="1682"/>
    </location>
</feature>
<feature type="region of interest" description="Disordered" evidence="2">
    <location>
        <begin position="1129"/>
        <end position="1155"/>
    </location>
</feature>
<feature type="region of interest" description="Disordered" evidence="2">
    <location>
        <begin position="583"/>
        <end position="610"/>
    </location>
</feature>
<dbReference type="GO" id="GO:0005813">
    <property type="term" value="C:centrosome"/>
    <property type="evidence" value="ECO:0007669"/>
    <property type="project" value="InterPro"/>
</dbReference>
<feature type="region of interest" description="Disordered" evidence="2">
    <location>
        <begin position="1438"/>
        <end position="1483"/>
    </location>
</feature>
<feature type="compositionally biased region" description="Basic and acidic residues" evidence="2">
    <location>
        <begin position="270"/>
        <end position="319"/>
    </location>
</feature>
<dbReference type="GO" id="GO:0008017">
    <property type="term" value="F:microtubule binding"/>
    <property type="evidence" value="ECO:0007669"/>
    <property type="project" value="InterPro"/>
</dbReference>
<dbReference type="PANTHER" id="PTHR13958:SF3">
    <property type="entry name" value="CAP-GLY DOMAIN-CONTAINING PROTEIN-RELATED"/>
    <property type="match status" value="1"/>
</dbReference>
<feature type="region of interest" description="Disordered" evidence="2">
    <location>
        <begin position="1382"/>
        <end position="1411"/>
    </location>
</feature>
<feature type="region of interest" description="Disordered" evidence="2">
    <location>
        <begin position="496"/>
        <end position="522"/>
    </location>
</feature>
<feature type="coiled-coil region" evidence="1">
    <location>
        <begin position="1047"/>
        <end position="1104"/>
    </location>
</feature>
<feature type="compositionally biased region" description="Polar residues" evidence="2">
    <location>
        <begin position="799"/>
        <end position="812"/>
    </location>
</feature>
<feature type="compositionally biased region" description="Basic and acidic residues" evidence="2">
    <location>
        <begin position="500"/>
        <end position="511"/>
    </location>
</feature>
<feature type="region of interest" description="Disordered" evidence="2">
    <location>
        <begin position="1256"/>
        <end position="1279"/>
    </location>
</feature>
<organism evidence="3">
    <name type="scientific">Culex pipiens</name>
    <name type="common">House mosquito</name>
    <dbReference type="NCBI Taxonomy" id="7175"/>
    <lineage>
        <taxon>Eukaryota</taxon>
        <taxon>Metazoa</taxon>
        <taxon>Ecdysozoa</taxon>
        <taxon>Arthropoda</taxon>
        <taxon>Hexapoda</taxon>
        <taxon>Insecta</taxon>
        <taxon>Pterygota</taxon>
        <taxon>Neoptera</taxon>
        <taxon>Endopterygota</taxon>
        <taxon>Diptera</taxon>
        <taxon>Nematocera</taxon>
        <taxon>Culicoidea</taxon>
        <taxon>Culicidae</taxon>
        <taxon>Culicinae</taxon>
        <taxon>Culicini</taxon>
        <taxon>Culex</taxon>
        <taxon>Culex</taxon>
    </lineage>
</organism>
<feature type="region of interest" description="Disordered" evidence="2">
    <location>
        <begin position="949"/>
        <end position="980"/>
    </location>
</feature>
<feature type="region of interest" description="Disordered" evidence="2">
    <location>
        <begin position="1584"/>
        <end position="1619"/>
    </location>
</feature>
<dbReference type="EMBL" id="HBUE01244288">
    <property type="protein sequence ID" value="CAG6551201.1"/>
    <property type="molecule type" value="Transcribed_RNA"/>
</dbReference>
<reference evidence="3" key="1">
    <citation type="submission" date="2021-05" db="EMBL/GenBank/DDBJ databases">
        <authorList>
            <person name="Alioto T."/>
            <person name="Alioto T."/>
            <person name="Gomez Garrido J."/>
        </authorList>
    </citation>
    <scope>NUCLEOTIDE SEQUENCE</scope>
</reference>
<feature type="region of interest" description="Disordered" evidence="2">
    <location>
        <begin position="1"/>
        <end position="25"/>
    </location>
</feature>
<feature type="region of interest" description="Disordered" evidence="2">
    <location>
        <begin position="184"/>
        <end position="409"/>
    </location>
</feature>
<dbReference type="PANTHER" id="PTHR13958">
    <property type="entry name" value="CENTROSOME-ASSOCIATED PROTEIN 350"/>
    <property type="match status" value="1"/>
</dbReference>
<accession>A0A8D8L688</accession>
<feature type="compositionally biased region" description="Low complexity" evidence="2">
    <location>
        <begin position="191"/>
        <end position="235"/>
    </location>
</feature>
<feature type="compositionally biased region" description="Low complexity" evidence="2">
    <location>
        <begin position="1531"/>
        <end position="1551"/>
    </location>
</feature>
<feature type="compositionally biased region" description="Polar residues" evidence="2">
    <location>
        <begin position="1386"/>
        <end position="1395"/>
    </location>
</feature>
<feature type="compositionally biased region" description="Polar residues" evidence="2">
    <location>
        <begin position="1467"/>
        <end position="1478"/>
    </location>
</feature>
<feature type="coiled-coil region" evidence="1">
    <location>
        <begin position="1691"/>
        <end position="1718"/>
    </location>
</feature>
<feature type="compositionally biased region" description="Pro residues" evidence="2">
    <location>
        <begin position="1656"/>
        <end position="1674"/>
    </location>
</feature>
<evidence type="ECO:0000313" key="3">
    <source>
        <dbReference type="EMBL" id="CAG6603495.1"/>
    </source>
</evidence>
<feature type="compositionally biased region" description="Low complexity" evidence="2">
    <location>
        <begin position="764"/>
        <end position="778"/>
    </location>
</feature>